<dbReference type="GO" id="GO:0005694">
    <property type="term" value="C:chromosome"/>
    <property type="evidence" value="ECO:0007669"/>
    <property type="project" value="TreeGrafter"/>
</dbReference>
<dbReference type="Gene3D" id="3.90.1530.30">
    <property type="match status" value="1"/>
</dbReference>
<accession>A0A8T7M096</accession>
<dbReference type="AlphaFoldDB" id="A0A8T7M096"/>
<gene>
    <name evidence="3" type="ORF">HXX08_09460</name>
    <name evidence="4" type="ORF">OZ401_001236</name>
</gene>
<evidence type="ECO:0000313" key="6">
    <source>
        <dbReference type="Proteomes" id="UP001431572"/>
    </source>
</evidence>
<feature type="domain" description="ParB-like N-terminal" evidence="2">
    <location>
        <begin position="67"/>
        <end position="162"/>
    </location>
</feature>
<dbReference type="Pfam" id="PF02195">
    <property type="entry name" value="ParB_N"/>
    <property type="match status" value="1"/>
</dbReference>
<evidence type="ECO:0000256" key="1">
    <source>
        <dbReference type="ARBA" id="ARBA00006295"/>
    </source>
</evidence>
<dbReference type="SMART" id="SM00470">
    <property type="entry name" value="ParB"/>
    <property type="match status" value="1"/>
</dbReference>
<dbReference type="SUPFAM" id="SSF109709">
    <property type="entry name" value="KorB DNA-binding domain-like"/>
    <property type="match status" value="1"/>
</dbReference>
<sequence length="399" mass="45493">MASAKKPRFNVDSLTTIMSGVAAEESLPDVRTLDLEFLFIGDQPRQLLGLVDEFENEQARADWILPVHQFLDHLKASAQQDEKSVAATSLIDLENMAQSIREHGVLQPVLVRYQESEDRYILTDGHRRALASVLAGNTRIEAKIKRVWTSHEILSEQLIANLQRKDLTALELARAISQLRELYAGQLKETEPNIHPNQLAARVWDRLEASLGIGRRQLQRLMQVNEFLKALDPELADLASDLKERQFRPLFRLSTETQPLALTLVALNKEKSLQDIEHLVERSLSGANILKIAREMGWSLPTSPTPTPPPKSSIPDIALDAEEEEEEELKAVNVKNVLSALKRMPRQSEALLRRLEEELAIAPENERKKRLYRIEEIEQEAFKLSRRLAEIRKKYINPL</sequence>
<dbReference type="GO" id="GO:0007059">
    <property type="term" value="P:chromosome segregation"/>
    <property type="evidence" value="ECO:0007669"/>
    <property type="project" value="TreeGrafter"/>
</dbReference>
<keyword evidence="6" id="KW-1185">Reference proteome</keyword>
<dbReference type="EMBL" id="JACATZ010000001">
    <property type="protein sequence ID" value="NWJ46092.1"/>
    <property type="molecule type" value="Genomic_DNA"/>
</dbReference>
<dbReference type="RefSeq" id="WP_341467355.1">
    <property type="nucleotide sequence ID" value="NZ_CP128399.1"/>
</dbReference>
<dbReference type="Gene3D" id="1.10.10.2830">
    <property type="match status" value="1"/>
</dbReference>
<name>A0A8T7M096_9CHLR</name>
<organism evidence="3 5">
    <name type="scientific">Candidatus Chlorohelix allophototropha</name>
    <dbReference type="NCBI Taxonomy" id="3003348"/>
    <lineage>
        <taxon>Bacteria</taxon>
        <taxon>Bacillati</taxon>
        <taxon>Chloroflexota</taxon>
        <taxon>Chloroflexia</taxon>
        <taxon>Candidatus Chloroheliales</taxon>
        <taxon>Candidatus Chloroheliaceae</taxon>
        <taxon>Candidatus Chlorohelix</taxon>
    </lineage>
</organism>
<evidence type="ECO:0000259" key="2">
    <source>
        <dbReference type="SMART" id="SM00470"/>
    </source>
</evidence>
<reference evidence="4" key="2">
    <citation type="journal article" date="2024" name="Nature">
        <title>Anoxygenic phototroph of the Chloroflexota uses a type I reaction centre.</title>
        <authorList>
            <person name="Tsuji J.M."/>
            <person name="Shaw N.A."/>
            <person name="Nagashima S."/>
            <person name="Venkiteswaran J.J."/>
            <person name="Schiff S.L."/>
            <person name="Watanabe T."/>
            <person name="Fukui M."/>
            <person name="Hanada S."/>
            <person name="Tank M."/>
            <person name="Neufeld J.D."/>
        </authorList>
    </citation>
    <scope>NUCLEOTIDE SEQUENCE</scope>
    <source>
        <strain evidence="4">L227-S17</strain>
    </source>
</reference>
<dbReference type="SUPFAM" id="SSF110849">
    <property type="entry name" value="ParB/Sulfiredoxin"/>
    <property type="match status" value="1"/>
</dbReference>
<evidence type="ECO:0000313" key="3">
    <source>
        <dbReference type="EMBL" id="NWJ46092.1"/>
    </source>
</evidence>
<dbReference type="Proteomes" id="UP001431572">
    <property type="component" value="Chromosome 1"/>
</dbReference>
<dbReference type="NCBIfam" id="TIGR00180">
    <property type="entry name" value="parB_part"/>
    <property type="match status" value="1"/>
</dbReference>
<dbReference type="Proteomes" id="UP000521676">
    <property type="component" value="Unassembled WGS sequence"/>
</dbReference>
<protein>
    <submittedName>
        <fullName evidence="3">ParB/RepB/Spo0J family partition protein</fullName>
    </submittedName>
</protein>
<evidence type="ECO:0000313" key="4">
    <source>
        <dbReference type="EMBL" id="WJW65471.1"/>
    </source>
</evidence>
<dbReference type="InterPro" id="IPR036086">
    <property type="entry name" value="ParB/Sulfiredoxin_sf"/>
</dbReference>
<dbReference type="PANTHER" id="PTHR33375">
    <property type="entry name" value="CHROMOSOME-PARTITIONING PROTEIN PARB-RELATED"/>
    <property type="match status" value="1"/>
</dbReference>
<comment type="similarity">
    <text evidence="1">Belongs to the ParB family.</text>
</comment>
<evidence type="ECO:0000313" key="5">
    <source>
        <dbReference type="Proteomes" id="UP000521676"/>
    </source>
</evidence>
<dbReference type="InterPro" id="IPR004437">
    <property type="entry name" value="ParB/RepB/Spo0J"/>
</dbReference>
<dbReference type="EMBL" id="CP128399">
    <property type="protein sequence ID" value="WJW65471.1"/>
    <property type="molecule type" value="Genomic_DNA"/>
</dbReference>
<dbReference type="InterPro" id="IPR050336">
    <property type="entry name" value="Chromosome_partition/occlusion"/>
</dbReference>
<dbReference type="InterPro" id="IPR003115">
    <property type="entry name" value="ParB_N"/>
</dbReference>
<dbReference type="PANTHER" id="PTHR33375:SF1">
    <property type="entry name" value="CHROMOSOME-PARTITIONING PROTEIN PARB-RELATED"/>
    <property type="match status" value="1"/>
</dbReference>
<dbReference type="GO" id="GO:0003677">
    <property type="term" value="F:DNA binding"/>
    <property type="evidence" value="ECO:0007669"/>
    <property type="project" value="InterPro"/>
</dbReference>
<reference evidence="3 5" key="1">
    <citation type="submission" date="2020-06" db="EMBL/GenBank/DDBJ databases">
        <title>Anoxygenic phototrophic Chloroflexota member uses a Type I reaction center.</title>
        <authorList>
            <person name="Tsuji J.M."/>
            <person name="Shaw N.A."/>
            <person name="Nagashima S."/>
            <person name="Venkiteswaran J."/>
            <person name="Schiff S.L."/>
            <person name="Hanada S."/>
            <person name="Tank M."/>
            <person name="Neufeld J.D."/>
        </authorList>
    </citation>
    <scope>NUCLEOTIDE SEQUENCE [LARGE SCALE GENOMIC DNA]</scope>
    <source>
        <strain evidence="3">L227-S17</strain>
    </source>
</reference>
<proteinExistence type="inferred from homology"/>